<dbReference type="EMBL" id="CP127162">
    <property type="protein sequence ID" value="WIV18686.1"/>
    <property type="molecule type" value="Genomic_DNA"/>
</dbReference>
<dbReference type="InterPro" id="IPR009665">
    <property type="entry name" value="YyaC"/>
</dbReference>
<organism evidence="1 2">
    <name type="scientific">Paenibacillus polygoni</name>
    <dbReference type="NCBI Taxonomy" id="3050112"/>
    <lineage>
        <taxon>Bacteria</taxon>
        <taxon>Bacillati</taxon>
        <taxon>Bacillota</taxon>
        <taxon>Bacilli</taxon>
        <taxon>Bacillales</taxon>
        <taxon>Paenibacillaceae</taxon>
        <taxon>Paenibacillus</taxon>
    </lineage>
</organism>
<dbReference type="RefSeq" id="WP_285744264.1">
    <property type="nucleotide sequence ID" value="NZ_CP127162.1"/>
</dbReference>
<reference evidence="1 2" key="1">
    <citation type="submission" date="2023-06" db="EMBL/GenBank/DDBJ databases">
        <title>Paenibacillus polygonum sp. nov., an endophytic bacterium, isolated from Polygonum lapathifolium L. in Nanji Wetland National Nature Reserve, South of Poyang Lake, Jiangxi Province, China.</title>
        <authorList>
            <person name="Yu Z."/>
        </authorList>
    </citation>
    <scope>NUCLEOTIDE SEQUENCE [LARGE SCALE GENOMIC DNA]</scope>
    <source>
        <strain evidence="1 2">C31</strain>
    </source>
</reference>
<dbReference type="InterPro" id="IPR023430">
    <property type="entry name" value="Pept_HybD-like_dom_sf"/>
</dbReference>
<proteinExistence type="predicted"/>
<keyword evidence="1" id="KW-0645">Protease</keyword>
<protein>
    <submittedName>
        <fullName evidence="1">Spore protease YyaC</fullName>
    </submittedName>
</protein>
<sequence>MSKFTPPTSRSGMSVGNAVTADQLVSFFKQIYTKHKEEEITFVCIGTDRSTGDALGPLTGTYLCDHGFTRVIGTLSSPCDATNLESYLAEIPPNQIVIAIDACLGDAANIGRFISKSTALFPGQSVKGQLPPVGNYSIAGIVNKNGPRPYSILQMTSLFQVMNMAAQIADAAKAGVDYTRMSQVNESAAKV</sequence>
<dbReference type="GO" id="GO:0008233">
    <property type="term" value="F:peptidase activity"/>
    <property type="evidence" value="ECO:0007669"/>
    <property type="project" value="UniProtKB-KW"/>
</dbReference>
<dbReference type="GO" id="GO:0006508">
    <property type="term" value="P:proteolysis"/>
    <property type="evidence" value="ECO:0007669"/>
    <property type="project" value="UniProtKB-KW"/>
</dbReference>
<accession>A0ABY8X5C6</accession>
<dbReference type="SUPFAM" id="SSF53163">
    <property type="entry name" value="HybD-like"/>
    <property type="match status" value="1"/>
</dbReference>
<evidence type="ECO:0000313" key="1">
    <source>
        <dbReference type="EMBL" id="WIV18686.1"/>
    </source>
</evidence>
<evidence type="ECO:0000313" key="2">
    <source>
        <dbReference type="Proteomes" id="UP001236415"/>
    </source>
</evidence>
<dbReference type="Proteomes" id="UP001236415">
    <property type="component" value="Chromosome"/>
</dbReference>
<gene>
    <name evidence="1" type="primary">yyaC</name>
    <name evidence="1" type="ORF">QPK24_20425</name>
</gene>
<keyword evidence="2" id="KW-1185">Reference proteome</keyword>
<keyword evidence="1" id="KW-0378">Hydrolase</keyword>
<dbReference type="Pfam" id="PF06866">
    <property type="entry name" value="DUF1256"/>
    <property type="match status" value="1"/>
</dbReference>
<dbReference type="NCBIfam" id="TIGR02841">
    <property type="entry name" value="spore_YyaC"/>
    <property type="match status" value="1"/>
</dbReference>
<name>A0ABY8X5C6_9BACL</name>